<proteinExistence type="predicted"/>
<dbReference type="SUPFAM" id="SSF52413">
    <property type="entry name" value="UDP-glucose/GDP-mannose dehydrogenase C-terminal domain"/>
    <property type="match status" value="1"/>
</dbReference>
<reference evidence="4" key="1">
    <citation type="journal article" date="2014" name="Front. Microbiol.">
        <title>High frequency of phylogenetically diverse reductive dehalogenase-homologous genes in deep subseafloor sedimentary metagenomes.</title>
        <authorList>
            <person name="Kawai M."/>
            <person name="Futagami T."/>
            <person name="Toyoda A."/>
            <person name="Takaki Y."/>
            <person name="Nishi S."/>
            <person name="Hori S."/>
            <person name="Arai W."/>
            <person name="Tsubouchi T."/>
            <person name="Morono Y."/>
            <person name="Uchiyama I."/>
            <person name="Ito T."/>
            <person name="Fujiyama A."/>
            <person name="Inagaki F."/>
            <person name="Takami H."/>
        </authorList>
    </citation>
    <scope>NUCLEOTIDE SEQUENCE</scope>
    <source>
        <strain evidence="4">Expedition CK06-06</strain>
    </source>
</reference>
<dbReference type="InterPro" id="IPR014026">
    <property type="entry name" value="UDP-Glc/GDP-Man_DH_dimer"/>
</dbReference>
<name>X1R3Z8_9ZZZZ</name>
<evidence type="ECO:0000256" key="1">
    <source>
        <dbReference type="ARBA" id="ARBA00023002"/>
    </source>
</evidence>
<dbReference type="PANTHER" id="PTHR43491">
    <property type="entry name" value="UDP-N-ACETYL-D-MANNOSAMINE DEHYDROGENASE"/>
    <property type="match status" value="1"/>
</dbReference>
<dbReference type="InterPro" id="IPR017476">
    <property type="entry name" value="UDP-Glc/GDP-Man"/>
</dbReference>
<dbReference type="EMBL" id="BARW01009031">
    <property type="protein sequence ID" value="GAI75263.1"/>
    <property type="molecule type" value="Genomic_DNA"/>
</dbReference>
<dbReference type="InterPro" id="IPR036291">
    <property type="entry name" value="NAD(P)-bd_dom_sf"/>
</dbReference>
<dbReference type="PIRSF" id="PIRSF000124">
    <property type="entry name" value="UDPglc_GDPman_dh"/>
    <property type="match status" value="1"/>
</dbReference>
<dbReference type="GO" id="GO:0000271">
    <property type="term" value="P:polysaccharide biosynthetic process"/>
    <property type="evidence" value="ECO:0007669"/>
    <property type="project" value="InterPro"/>
</dbReference>
<dbReference type="Pfam" id="PF03720">
    <property type="entry name" value="UDPG_MGDP_dh_C"/>
    <property type="match status" value="1"/>
</dbReference>
<dbReference type="SUPFAM" id="SSF51735">
    <property type="entry name" value="NAD(P)-binding Rossmann-fold domains"/>
    <property type="match status" value="1"/>
</dbReference>
<keyword evidence="1" id="KW-0560">Oxidoreductase</keyword>
<evidence type="ECO:0000259" key="3">
    <source>
        <dbReference type="SMART" id="SM00984"/>
    </source>
</evidence>
<gene>
    <name evidence="4" type="ORF">S12H4_18312</name>
</gene>
<dbReference type="Pfam" id="PF03721">
    <property type="entry name" value="UDPG_MGDP_dh_N"/>
    <property type="match status" value="1"/>
</dbReference>
<dbReference type="NCBIfam" id="TIGR03026">
    <property type="entry name" value="NDP-sugDHase"/>
    <property type="match status" value="1"/>
</dbReference>
<evidence type="ECO:0000313" key="4">
    <source>
        <dbReference type="EMBL" id="GAI75263.1"/>
    </source>
</evidence>
<dbReference type="SUPFAM" id="SSF48179">
    <property type="entry name" value="6-phosphogluconate dehydrogenase C-terminal domain-like"/>
    <property type="match status" value="1"/>
</dbReference>
<keyword evidence="2" id="KW-0520">NAD</keyword>
<sequence>MIILESTTYPGTTEEVILPRLQRKDFKVGEDFHLAYSPERIDPGNKKYRMNNIPKVVGGVTNRCTYLARVLYEQVVKEKVYSVSSARVAEMEKLLENVFRNVNIALVNEMTLLCNRMGINIWEVIDAAKTKPYGFMPFYPGPGLGGHCIPIDPFYLAWKAKEYDFNTRFIELAAEINNRMPHYVVDRASKVLNEHKRCLNGATVLILGVTYKKNIGDLRESPVLKIIKLLEEEKADVYYHDPYVTSFFFQGRRYKSVKLT</sequence>
<dbReference type="Gene3D" id="3.40.50.720">
    <property type="entry name" value="NAD(P)-binding Rossmann-like Domain"/>
    <property type="match status" value="2"/>
</dbReference>
<dbReference type="Pfam" id="PF00984">
    <property type="entry name" value="UDPG_MGDP_dh"/>
    <property type="match status" value="1"/>
</dbReference>
<feature type="non-terminal residue" evidence="4">
    <location>
        <position position="260"/>
    </location>
</feature>
<dbReference type="SMART" id="SM00984">
    <property type="entry name" value="UDPG_MGDP_dh_C"/>
    <property type="match status" value="1"/>
</dbReference>
<dbReference type="InterPro" id="IPR008927">
    <property type="entry name" value="6-PGluconate_DH-like_C_sf"/>
</dbReference>
<dbReference type="InterPro" id="IPR028359">
    <property type="entry name" value="UDP_ManNAc/GlcNAc_DH"/>
</dbReference>
<evidence type="ECO:0000256" key="2">
    <source>
        <dbReference type="ARBA" id="ARBA00023027"/>
    </source>
</evidence>
<dbReference type="AlphaFoldDB" id="X1R3Z8"/>
<dbReference type="GO" id="GO:0051287">
    <property type="term" value="F:NAD binding"/>
    <property type="evidence" value="ECO:0007669"/>
    <property type="project" value="InterPro"/>
</dbReference>
<accession>X1R3Z8</accession>
<feature type="domain" description="UDP-glucose/GDP-mannose dehydrogenase C-terminal" evidence="3">
    <location>
        <begin position="205"/>
        <end position="258"/>
    </location>
</feature>
<dbReference type="GO" id="GO:0016628">
    <property type="term" value="F:oxidoreductase activity, acting on the CH-CH group of donors, NAD or NADP as acceptor"/>
    <property type="evidence" value="ECO:0007669"/>
    <property type="project" value="InterPro"/>
</dbReference>
<dbReference type="PANTHER" id="PTHR43491:SF1">
    <property type="entry name" value="UDP-N-ACETYL-D-MANNOSAMINE DEHYDROGENASE"/>
    <property type="match status" value="1"/>
</dbReference>
<dbReference type="InterPro" id="IPR014027">
    <property type="entry name" value="UDP-Glc/GDP-Man_DH_C"/>
</dbReference>
<dbReference type="GO" id="GO:0016616">
    <property type="term" value="F:oxidoreductase activity, acting on the CH-OH group of donors, NAD or NADP as acceptor"/>
    <property type="evidence" value="ECO:0007669"/>
    <property type="project" value="InterPro"/>
</dbReference>
<protein>
    <recommendedName>
        <fullName evidence="3">UDP-glucose/GDP-mannose dehydrogenase C-terminal domain-containing protein</fullName>
    </recommendedName>
</protein>
<organism evidence="4">
    <name type="scientific">marine sediment metagenome</name>
    <dbReference type="NCBI Taxonomy" id="412755"/>
    <lineage>
        <taxon>unclassified sequences</taxon>
        <taxon>metagenomes</taxon>
        <taxon>ecological metagenomes</taxon>
    </lineage>
</organism>
<dbReference type="InterPro" id="IPR036220">
    <property type="entry name" value="UDP-Glc/GDP-Man_DH_C_sf"/>
</dbReference>
<dbReference type="PIRSF" id="PIRSF500136">
    <property type="entry name" value="UDP_ManNAc_DH"/>
    <property type="match status" value="1"/>
</dbReference>
<comment type="caution">
    <text evidence="4">The sequence shown here is derived from an EMBL/GenBank/DDBJ whole genome shotgun (WGS) entry which is preliminary data.</text>
</comment>
<dbReference type="InterPro" id="IPR001732">
    <property type="entry name" value="UDP-Glc/GDP-Man_DH_N"/>
</dbReference>